<accession>A0A382VKP8</accession>
<sequence>MKPKRQRKNSGYTMMELVVSLAILGTL</sequence>
<protein>
    <recommendedName>
        <fullName evidence="2">Prepilin-type N-terminal cleavage/methylation domain-containing protein</fullName>
    </recommendedName>
</protein>
<dbReference type="AlphaFoldDB" id="A0A382VKP8"/>
<evidence type="ECO:0008006" key="2">
    <source>
        <dbReference type="Google" id="ProtNLM"/>
    </source>
</evidence>
<name>A0A382VKP8_9ZZZZ</name>
<evidence type="ECO:0000313" key="1">
    <source>
        <dbReference type="EMBL" id="SVD47102.1"/>
    </source>
</evidence>
<feature type="non-terminal residue" evidence="1">
    <location>
        <position position="27"/>
    </location>
</feature>
<dbReference type="EMBL" id="UINC01152752">
    <property type="protein sequence ID" value="SVD47102.1"/>
    <property type="molecule type" value="Genomic_DNA"/>
</dbReference>
<dbReference type="InterPro" id="IPR012902">
    <property type="entry name" value="N_methyl_site"/>
</dbReference>
<proteinExistence type="predicted"/>
<gene>
    <name evidence="1" type="ORF">METZ01_LOCUS399956</name>
</gene>
<dbReference type="NCBIfam" id="TIGR02532">
    <property type="entry name" value="IV_pilin_GFxxxE"/>
    <property type="match status" value="1"/>
</dbReference>
<reference evidence="1" key="1">
    <citation type="submission" date="2018-05" db="EMBL/GenBank/DDBJ databases">
        <authorList>
            <person name="Lanie J.A."/>
            <person name="Ng W.-L."/>
            <person name="Kazmierczak K.M."/>
            <person name="Andrzejewski T.M."/>
            <person name="Davidsen T.M."/>
            <person name="Wayne K.J."/>
            <person name="Tettelin H."/>
            <person name="Glass J.I."/>
            <person name="Rusch D."/>
            <person name="Podicherti R."/>
            <person name="Tsui H.-C.T."/>
            <person name="Winkler M.E."/>
        </authorList>
    </citation>
    <scope>NUCLEOTIDE SEQUENCE</scope>
</reference>
<dbReference type="Pfam" id="PF07963">
    <property type="entry name" value="N_methyl"/>
    <property type="match status" value="1"/>
</dbReference>
<organism evidence="1">
    <name type="scientific">marine metagenome</name>
    <dbReference type="NCBI Taxonomy" id="408172"/>
    <lineage>
        <taxon>unclassified sequences</taxon>
        <taxon>metagenomes</taxon>
        <taxon>ecological metagenomes</taxon>
    </lineage>
</organism>